<feature type="domain" description="GmrSD restriction endonucleases N-terminal" evidence="2">
    <location>
        <begin position="13"/>
        <end position="258"/>
    </location>
</feature>
<reference evidence="4" key="1">
    <citation type="journal article" date="2019" name="Int. J. Syst. Evol. Microbiol.">
        <title>The Global Catalogue of Microorganisms (GCM) 10K type strain sequencing project: providing services to taxonomists for standard genome sequencing and annotation.</title>
        <authorList>
            <consortium name="The Broad Institute Genomics Platform"/>
            <consortium name="The Broad Institute Genome Sequencing Center for Infectious Disease"/>
            <person name="Wu L."/>
            <person name="Ma J."/>
        </authorList>
    </citation>
    <scope>NUCLEOTIDE SEQUENCE [LARGE SCALE GENOMIC DNA]</scope>
    <source>
        <strain evidence="4">ZS-22-S1</strain>
    </source>
</reference>
<dbReference type="Proteomes" id="UP001595859">
    <property type="component" value="Unassembled WGS sequence"/>
</dbReference>
<dbReference type="Pfam" id="PF03235">
    <property type="entry name" value="GmrSD_N"/>
    <property type="match status" value="1"/>
</dbReference>
<name>A0ABV9S1A4_9PSEU</name>
<feature type="compositionally biased region" description="Acidic residues" evidence="1">
    <location>
        <begin position="618"/>
        <end position="628"/>
    </location>
</feature>
<comment type="caution">
    <text evidence="3">The sequence shown here is derived from an EMBL/GenBank/DDBJ whole genome shotgun (WGS) entry which is preliminary data.</text>
</comment>
<dbReference type="RefSeq" id="WP_378056529.1">
    <property type="nucleotide sequence ID" value="NZ_JBHSIS010000006.1"/>
</dbReference>
<accession>A0ABV9S1A4</accession>
<organism evidence="3 4">
    <name type="scientific">Actinophytocola glycyrrhizae</name>
    <dbReference type="NCBI Taxonomy" id="2044873"/>
    <lineage>
        <taxon>Bacteria</taxon>
        <taxon>Bacillati</taxon>
        <taxon>Actinomycetota</taxon>
        <taxon>Actinomycetes</taxon>
        <taxon>Pseudonocardiales</taxon>
        <taxon>Pseudonocardiaceae</taxon>
    </lineage>
</organism>
<gene>
    <name evidence="3" type="ORF">ACFPCV_13895</name>
</gene>
<keyword evidence="4" id="KW-1185">Reference proteome</keyword>
<dbReference type="PANTHER" id="PTHR37292:SF2">
    <property type="entry name" value="DUF262 DOMAIN-CONTAINING PROTEIN"/>
    <property type="match status" value="1"/>
</dbReference>
<evidence type="ECO:0000313" key="4">
    <source>
        <dbReference type="Proteomes" id="UP001595859"/>
    </source>
</evidence>
<evidence type="ECO:0000256" key="1">
    <source>
        <dbReference type="SAM" id="MobiDB-lite"/>
    </source>
</evidence>
<evidence type="ECO:0000313" key="3">
    <source>
        <dbReference type="EMBL" id="MFC4854598.1"/>
    </source>
</evidence>
<feature type="compositionally biased region" description="Basic and acidic residues" evidence="1">
    <location>
        <begin position="603"/>
        <end position="615"/>
    </location>
</feature>
<sequence>MSFQTPHYSITNLLEWAASGHLQLPDFQRSYKWDDERIRSLLVTILRGHPMGVLMALEAGGDQVRFKPKAITGVTAASQDPVLLLLDGQQRTTSLFQALSGDGVVETEDERKKKLRRRYFLDIEKSLGDAREQDESVLSVPADGRITENFGKDVVLDLSTKERQQEQGIMPFVELFRPGGAMGWLLGFMNAKGPDHTAARAELMAQFNVKVISGINQYRIPAILLPAQTSKEAVATVFEKVNTGGLPLNVFELLTATFAGDAAYYAEHGTDFRLAEDWDATAAVIGHHPVLAGFQNTDFLQAVSVLVTLAKRRRDLAAGKPKPTATSARKEDILAMDLADYLPWSSKLRDALPWVAHFLNGEHIHTAPDLPYRAQVTALAVIRVLLGDDIDLYAVRARVRQWFWCGVLGEQYGGTIETKIARDAEQTPPWAIAAKIGGAVAVPDTVNRAQFAESRLLSLRTKNAAAYKGVYALLMSQDKPCVDWKFHQVVDKASYESLKIDIHHVFPRKWCLDNGIAPSYRESIINKTPLGKKTNIQLGGLSPKDYMRKLDSNGLTADQVDEIVRTHAIDPATLRSGDFDGYFTARRHALVGLIVGAMGKHANRDWDGGDERPAEGPEAFEPEPDDHEDGVSAEGDEED</sequence>
<protein>
    <submittedName>
        <fullName evidence="3">DUF262 domain-containing protein</fullName>
    </submittedName>
</protein>
<proteinExistence type="predicted"/>
<dbReference type="EMBL" id="JBHSIS010000006">
    <property type="protein sequence ID" value="MFC4854598.1"/>
    <property type="molecule type" value="Genomic_DNA"/>
</dbReference>
<evidence type="ECO:0000259" key="2">
    <source>
        <dbReference type="Pfam" id="PF03235"/>
    </source>
</evidence>
<feature type="region of interest" description="Disordered" evidence="1">
    <location>
        <begin position="603"/>
        <end position="639"/>
    </location>
</feature>
<dbReference type="InterPro" id="IPR004919">
    <property type="entry name" value="GmrSD_N"/>
</dbReference>
<dbReference type="PANTHER" id="PTHR37292">
    <property type="entry name" value="VNG6097C"/>
    <property type="match status" value="1"/>
</dbReference>